<dbReference type="InterPro" id="IPR038741">
    <property type="entry name" value="AP5B1"/>
</dbReference>
<dbReference type="SUPFAM" id="SSF48371">
    <property type="entry name" value="ARM repeat"/>
    <property type="match status" value="1"/>
</dbReference>
<dbReference type="EMBL" id="JAWDGP010005891">
    <property type="protein sequence ID" value="KAK3750284.1"/>
    <property type="molecule type" value="Genomic_DNA"/>
</dbReference>
<dbReference type="InterPro" id="IPR016024">
    <property type="entry name" value="ARM-type_fold"/>
</dbReference>
<gene>
    <name evidence="3" type="ORF">RRG08_015777</name>
</gene>
<organism evidence="3 4">
    <name type="scientific">Elysia crispata</name>
    <name type="common">lettuce slug</name>
    <dbReference type="NCBI Taxonomy" id="231223"/>
    <lineage>
        <taxon>Eukaryota</taxon>
        <taxon>Metazoa</taxon>
        <taxon>Spiralia</taxon>
        <taxon>Lophotrochozoa</taxon>
        <taxon>Mollusca</taxon>
        <taxon>Gastropoda</taxon>
        <taxon>Heterobranchia</taxon>
        <taxon>Euthyneura</taxon>
        <taxon>Panpulmonata</taxon>
        <taxon>Sacoglossa</taxon>
        <taxon>Placobranchoidea</taxon>
        <taxon>Plakobranchidae</taxon>
        <taxon>Elysia</taxon>
    </lineage>
</organism>
<dbReference type="Pfam" id="PF21588">
    <property type="entry name" value="AP5B1_middle"/>
    <property type="match status" value="1"/>
</dbReference>
<name>A0AAE0YLP3_9GAST</name>
<dbReference type="Proteomes" id="UP001283361">
    <property type="component" value="Unassembled WGS sequence"/>
</dbReference>
<dbReference type="GO" id="GO:0005765">
    <property type="term" value="C:lysosomal membrane"/>
    <property type="evidence" value="ECO:0007669"/>
    <property type="project" value="TreeGrafter"/>
</dbReference>
<dbReference type="GO" id="GO:0016197">
    <property type="term" value="P:endosomal transport"/>
    <property type="evidence" value="ECO:0007669"/>
    <property type="project" value="InterPro"/>
</dbReference>
<accession>A0AAE0YLP3</accession>
<protein>
    <recommendedName>
        <fullName evidence="5">AP-5 complex subunit beta-1</fullName>
    </recommendedName>
</protein>
<evidence type="ECO:0000259" key="2">
    <source>
        <dbReference type="Pfam" id="PF21590"/>
    </source>
</evidence>
<feature type="domain" description="AP5B1 C-terminal" evidence="2">
    <location>
        <begin position="772"/>
        <end position="868"/>
    </location>
</feature>
<comment type="caution">
    <text evidence="3">The sequence shown here is derived from an EMBL/GenBank/DDBJ whole genome shotgun (WGS) entry which is preliminary data.</text>
</comment>
<proteinExistence type="predicted"/>
<dbReference type="InterPro" id="IPR048979">
    <property type="entry name" value="AP5B1_middle"/>
</dbReference>
<evidence type="ECO:0008006" key="5">
    <source>
        <dbReference type="Google" id="ProtNLM"/>
    </source>
</evidence>
<dbReference type="PANTHER" id="PTHR34033">
    <property type="entry name" value="AP-5 COMPLEX SUBUNIT BETA-1"/>
    <property type="match status" value="1"/>
</dbReference>
<evidence type="ECO:0000313" key="4">
    <source>
        <dbReference type="Proteomes" id="UP001283361"/>
    </source>
</evidence>
<reference evidence="3" key="1">
    <citation type="journal article" date="2023" name="G3 (Bethesda)">
        <title>A reference genome for the long-term kleptoplast-retaining sea slug Elysia crispata morphotype clarki.</title>
        <authorList>
            <person name="Eastman K.E."/>
            <person name="Pendleton A.L."/>
            <person name="Shaikh M.A."/>
            <person name="Suttiyut T."/>
            <person name="Ogas R."/>
            <person name="Tomko P."/>
            <person name="Gavelis G."/>
            <person name="Widhalm J.R."/>
            <person name="Wisecaver J.H."/>
        </authorList>
    </citation>
    <scope>NUCLEOTIDE SEQUENCE</scope>
    <source>
        <strain evidence="3">ECLA1</strain>
    </source>
</reference>
<sequence>MIVFYCLERSASRDVIKWHTNKAAQDCRTLAENCRENDYFIFELIKLLYQDSVESNVKIEILSAIEQYGSGVLPTNSVDQSVSALLDVFRSIYSGQGQLSVATQLLITITTIFIENEELMGTTLCSTFTSQLVDLINKVNHIASRRLRSCACHCLVQLETIKPGLLWKWHEIFIKLVKEERTDVGQDYMYLLISVASYVNNVENSGQQSANDEQGNSEEKELLPAISHIMDNVFYLSPAGLSTIACHIVKILKRCPGIPATVFKPLVLQCLSSLDPCIISLILYIQGEFHGEIISESEERILVQRALQFLRNANISTNIRLFIAQCLMGYMEKSYHPATALAWKGAILPSVFDPIDVHTCKLDFAVRCCGHGSDSDVSTELYYLTQLAETTGSVRITCALYHALFSHVTQNSSEAVGNLVLSITKKLFQNFPHLIPVIVNFLQAVKTSRSHEKLHNEILTLLHETVLSLPMKSLLTNYHNYLQVWLLSAQDTSMLQQRPLRRLLDLVKEAAANVNDDWDLGCMVLSVCRTMMLHHHTDILYWQLGDLLSYMMNHYGDFDIRDQARFLYAFLTMTSDSKGKEIIGAAVLDVMHLGENIADFFHGSTIQTVPAEIHLLDSSPIKLCRDNLEVVYHKDPEKIFRSPSPNIDVALQDYYQQLSHLDTSLKCTFSASLVPESDYNCLVAVAFETGESKELSFSEDVSLAFLDKTETGVVEYSVTPKIPGESTISVRTVFGHEKSTYQCDLQPIQFELADFLIPFPWHIFNIAEKKAFFDQHWIKCTEKNAGTYSGVESIKILKCTRQSLADLWSNALVFSGDEEETDTDDYFFFIPPCFHLMFHARAHSTDLVLHIASDYWPVLGQIDHFLDNLTFTT</sequence>
<evidence type="ECO:0000313" key="3">
    <source>
        <dbReference type="EMBL" id="KAK3750284.1"/>
    </source>
</evidence>
<dbReference type="GO" id="GO:0030119">
    <property type="term" value="C:AP-type membrane coat adaptor complex"/>
    <property type="evidence" value="ECO:0007669"/>
    <property type="project" value="TreeGrafter"/>
</dbReference>
<feature type="domain" description="AP5B1 middle" evidence="1">
    <location>
        <begin position="219"/>
        <end position="578"/>
    </location>
</feature>
<dbReference type="PANTHER" id="PTHR34033:SF1">
    <property type="entry name" value="AP-5 COMPLEX SUBUNIT BETA-1"/>
    <property type="match status" value="1"/>
</dbReference>
<dbReference type="InterPro" id="IPR048981">
    <property type="entry name" value="AP5B1_C"/>
</dbReference>
<dbReference type="Pfam" id="PF21590">
    <property type="entry name" value="AP5B1_C"/>
    <property type="match status" value="1"/>
</dbReference>
<evidence type="ECO:0000259" key="1">
    <source>
        <dbReference type="Pfam" id="PF21588"/>
    </source>
</evidence>
<dbReference type="AlphaFoldDB" id="A0AAE0YLP3"/>
<keyword evidence="4" id="KW-1185">Reference proteome</keyword>